<organism evidence="2 3">
    <name type="scientific">Thermothelomyces thermophilus (strain ATCC 42464 / BCRC 31852 / DSM 1799)</name>
    <name type="common">Sporotrichum thermophile</name>
    <dbReference type="NCBI Taxonomy" id="573729"/>
    <lineage>
        <taxon>Eukaryota</taxon>
        <taxon>Fungi</taxon>
        <taxon>Dikarya</taxon>
        <taxon>Ascomycota</taxon>
        <taxon>Pezizomycotina</taxon>
        <taxon>Sordariomycetes</taxon>
        <taxon>Sordariomycetidae</taxon>
        <taxon>Sordariales</taxon>
        <taxon>Chaetomiaceae</taxon>
        <taxon>Thermothelomyces</taxon>
    </lineage>
</organism>
<accession>G2QI92</accession>
<dbReference type="SUPFAM" id="SSF57938">
    <property type="entry name" value="DnaJ/Hsp40 cysteine-rich domain"/>
    <property type="match status" value="1"/>
</dbReference>
<dbReference type="InParanoid" id="G2QI92"/>
<feature type="region of interest" description="Disordered" evidence="1">
    <location>
        <begin position="31"/>
        <end position="55"/>
    </location>
</feature>
<dbReference type="Proteomes" id="UP000007322">
    <property type="component" value="Chromosome 5"/>
</dbReference>
<dbReference type="KEGG" id="mtm:MYCTH_112086"/>
<proteinExistence type="predicted"/>
<protein>
    <recommendedName>
        <fullName evidence="4">CR-type domain-containing protein</fullName>
    </recommendedName>
</protein>
<dbReference type="AlphaFoldDB" id="G2QI92"/>
<name>G2QI92_THET4</name>
<dbReference type="RefSeq" id="XP_003665526.1">
    <property type="nucleotide sequence ID" value="XM_003665478.1"/>
</dbReference>
<dbReference type="Gene3D" id="6.20.20.10">
    <property type="match status" value="1"/>
</dbReference>
<evidence type="ECO:0000313" key="3">
    <source>
        <dbReference type="Proteomes" id="UP000007322"/>
    </source>
</evidence>
<dbReference type="InterPro" id="IPR036410">
    <property type="entry name" value="HSP_DnaJ_Cys-rich_dom_sf"/>
</dbReference>
<dbReference type="HOGENOM" id="CLU_2741811_0_0_1"/>
<gene>
    <name evidence="2" type="ORF">MYCTH_112086</name>
</gene>
<keyword evidence="3" id="KW-1185">Reference proteome</keyword>
<dbReference type="VEuPathDB" id="FungiDB:MYCTH_112086"/>
<dbReference type="EMBL" id="CP003006">
    <property type="protein sequence ID" value="AEO60281.1"/>
    <property type="molecule type" value="Genomic_DNA"/>
</dbReference>
<evidence type="ECO:0008006" key="4">
    <source>
        <dbReference type="Google" id="ProtNLM"/>
    </source>
</evidence>
<sequence>MSSTVQCPVCKGSGMRLGKYICSRCNGEGEISAPTEDPPAPAQDAPQGSESATGTNHFLLLQQRPCWHQKS</sequence>
<reference evidence="2 3" key="1">
    <citation type="journal article" date="2011" name="Nat. Biotechnol.">
        <title>Comparative genomic analysis of the thermophilic biomass-degrading fungi Myceliophthora thermophila and Thielavia terrestris.</title>
        <authorList>
            <person name="Berka R.M."/>
            <person name="Grigoriev I.V."/>
            <person name="Otillar R."/>
            <person name="Salamov A."/>
            <person name="Grimwood J."/>
            <person name="Reid I."/>
            <person name="Ishmael N."/>
            <person name="John T."/>
            <person name="Darmond C."/>
            <person name="Moisan M.-C."/>
            <person name="Henrissat B."/>
            <person name="Coutinho P.M."/>
            <person name="Lombard V."/>
            <person name="Natvig D.O."/>
            <person name="Lindquist E."/>
            <person name="Schmutz J."/>
            <person name="Lucas S."/>
            <person name="Harris P."/>
            <person name="Powlowski J."/>
            <person name="Bellemare A."/>
            <person name="Taylor D."/>
            <person name="Butler G."/>
            <person name="de Vries R.P."/>
            <person name="Allijn I.E."/>
            <person name="van den Brink J."/>
            <person name="Ushinsky S."/>
            <person name="Storms R."/>
            <person name="Powell A.J."/>
            <person name="Paulsen I.T."/>
            <person name="Elbourne L.D.H."/>
            <person name="Baker S.E."/>
            <person name="Magnuson J."/>
            <person name="LaBoissiere S."/>
            <person name="Clutterbuck A.J."/>
            <person name="Martinez D."/>
            <person name="Wogulis M."/>
            <person name="de Leon A.L."/>
            <person name="Rey M.W."/>
            <person name="Tsang A."/>
        </authorList>
    </citation>
    <scope>NUCLEOTIDE SEQUENCE [LARGE SCALE GENOMIC DNA]</scope>
    <source>
        <strain evidence="3">ATCC 42464 / BCRC 31852 / DSM 1799</strain>
    </source>
</reference>
<dbReference type="GeneID" id="11511286"/>
<evidence type="ECO:0000313" key="2">
    <source>
        <dbReference type="EMBL" id="AEO60281.1"/>
    </source>
</evidence>
<evidence type="ECO:0000256" key="1">
    <source>
        <dbReference type="SAM" id="MobiDB-lite"/>
    </source>
</evidence>